<name>A0ABQ2RT19_9DEIO</name>
<evidence type="ECO:0000313" key="3">
    <source>
        <dbReference type="Proteomes" id="UP000634308"/>
    </source>
</evidence>
<protein>
    <submittedName>
        <fullName evidence="2">Uncharacterized protein</fullName>
    </submittedName>
</protein>
<keyword evidence="3" id="KW-1185">Reference proteome</keyword>
<sequence length="315" mass="32358">MSRGAGTLITLGGLHLGSFRKVKSLLLLVFVGLEGPTPRRQLAGLLWPRAAKPEVSLRVALHALREHDGGALGGEERLVAGVACDAVALLSLRGEAAWEAYAGPFLHGVNLPDVSGEFEEWVLGQRERLAGQGVQVVGVHVLDHGHAVLAGQGAQGHAAHPVLAAGGLKAGQVHAVRPVGQRDAQGAGREGPRERRVLAGVPAVRGGPLHGRDGKMLEQVVVEVHQGQLRQGAGGGNGAAADGHSLPDGALTGRYVGAAVRARGAAHAADWAHEFVTVPHRFWRGRAPAGGRAAAGAGGRAHPARGTGGRGAQRR</sequence>
<dbReference type="Proteomes" id="UP000634308">
    <property type="component" value="Unassembled WGS sequence"/>
</dbReference>
<dbReference type="EMBL" id="BMQM01000007">
    <property type="protein sequence ID" value="GGR54640.1"/>
    <property type="molecule type" value="Genomic_DNA"/>
</dbReference>
<organism evidence="2 3">
    <name type="scientific">Deinococcus seoulensis</name>
    <dbReference type="NCBI Taxonomy" id="1837379"/>
    <lineage>
        <taxon>Bacteria</taxon>
        <taxon>Thermotogati</taxon>
        <taxon>Deinococcota</taxon>
        <taxon>Deinococci</taxon>
        <taxon>Deinococcales</taxon>
        <taxon>Deinococcaceae</taxon>
        <taxon>Deinococcus</taxon>
    </lineage>
</organism>
<feature type="compositionally biased region" description="Low complexity" evidence="1">
    <location>
        <begin position="287"/>
        <end position="305"/>
    </location>
</feature>
<accession>A0ABQ2RT19</accession>
<feature type="compositionally biased region" description="Gly residues" evidence="1">
    <location>
        <begin position="306"/>
        <end position="315"/>
    </location>
</feature>
<feature type="region of interest" description="Disordered" evidence="1">
    <location>
        <begin position="287"/>
        <end position="315"/>
    </location>
</feature>
<proteinExistence type="predicted"/>
<reference evidence="3" key="1">
    <citation type="journal article" date="2019" name="Int. J. Syst. Evol. Microbiol.">
        <title>The Global Catalogue of Microorganisms (GCM) 10K type strain sequencing project: providing services to taxonomists for standard genome sequencing and annotation.</title>
        <authorList>
            <consortium name="The Broad Institute Genomics Platform"/>
            <consortium name="The Broad Institute Genome Sequencing Center for Infectious Disease"/>
            <person name="Wu L."/>
            <person name="Ma J."/>
        </authorList>
    </citation>
    <scope>NUCLEOTIDE SEQUENCE [LARGE SCALE GENOMIC DNA]</scope>
    <source>
        <strain evidence="3">JCM 31404</strain>
    </source>
</reference>
<evidence type="ECO:0000313" key="2">
    <source>
        <dbReference type="EMBL" id="GGR54640.1"/>
    </source>
</evidence>
<evidence type="ECO:0000256" key="1">
    <source>
        <dbReference type="SAM" id="MobiDB-lite"/>
    </source>
</evidence>
<gene>
    <name evidence="2" type="ORF">GCM10008959_15500</name>
</gene>
<comment type="caution">
    <text evidence="2">The sequence shown here is derived from an EMBL/GenBank/DDBJ whole genome shotgun (WGS) entry which is preliminary data.</text>
</comment>